<evidence type="ECO:0000313" key="2">
    <source>
        <dbReference type="Proteomes" id="UP000032266"/>
    </source>
</evidence>
<proteinExistence type="predicted"/>
<gene>
    <name evidence="1" type="ORF">YC6258_05433</name>
</gene>
<dbReference type="EMBL" id="CP007142">
    <property type="protein sequence ID" value="AJQ97463.1"/>
    <property type="molecule type" value="Genomic_DNA"/>
</dbReference>
<reference evidence="1 2" key="1">
    <citation type="submission" date="2014-01" db="EMBL/GenBank/DDBJ databases">
        <title>Full genme sequencing of cellulolytic bacterium Gynuella sunshinyii YC6258T gen. nov., sp. nov.</title>
        <authorList>
            <person name="Khan H."/>
            <person name="Chung E.J."/>
            <person name="Chung Y.R."/>
        </authorList>
    </citation>
    <scope>NUCLEOTIDE SEQUENCE [LARGE SCALE GENOMIC DNA]</scope>
    <source>
        <strain evidence="1 2">YC6258</strain>
    </source>
</reference>
<dbReference type="STRING" id="1445510.YC6258_05433"/>
<accession>A0A0C5VVW8</accession>
<name>A0A0C5VVW8_9GAMM</name>
<keyword evidence="2" id="KW-1185">Reference proteome</keyword>
<dbReference type="HOGENOM" id="CLU_2973109_0_0_6"/>
<organism evidence="1 2">
    <name type="scientific">Gynuella sunshinyii YC6258</name>
    <dbReference type="NCBI Taxonomy" id="1445510"/>
    <lineage>
        <taxon>Bacteria</taxon>
        <taxon>Pseudomonadati</taxon>
        <taxon>Pseudomonadota</taxon>
        <taxon>Gammaproteobacteria</taxon>
        <taxon>Oceanospirillales</taxon>
        <taxon>Saccharospirillaceae</taxon>
        <taxon>Gynuella</taxon>
    </lineage>
</organism>
<evidence type="ECO:0000313" key="1">
    <source>
        <dbReference type="EMBL" id="AJQ97463.1"/>
    </source>
</evidence>
<dbReference type="Proteomes" id="UP000032266">
    <property type="component" value="Chromosome"/>
</dbReference>
<dbReference type="AlphaFoldDB" id="A0A0C5VVW8"/>
<sequence>MDQSKSLCGELVEQTENPLMQGNTKHTSDFHQSVAKCITLMHDLIVKIYINQRFEKAP</sequence>
<protein>
    <submittedName>
        <fullName evidence="1">Uncharacterized protein</fullName>
    </submittedName>
</protein>
<dbReference type="KEGG" id="gsn:YC6258_05433"/>